<accession>A0A3G4ZZS1</accession>
<organism evidence="1">
    <name type="scientific">Edafosvirus sp</name>
    <dbReference type="NCBI Taxonomy" id="2487765"/>
    <lineage>
        <taxon>Viruses</taxon>
        <taxon>Varidnaviria</taxon>
        <taxon>Bamfordvirae</taxon>
        <taxon>Nucleocytoviricota</taxon>
        <taxon>Megaviricetes</taxon>
        <taxon>Imitervirales</taxon>
        <taxon>Mimiviridae</taxon>
        <taxon>Klosneuvirinae</taxon>
    </lineage>
</organism>
<dbReference type="EMBL" id="MK072104">
    <property type="protein sequence ID" value="AYV78849.1"/>
    <property type="molecule type" value="Genomic_DNA"/>
</dbReference>
<sequence>MVLIYNVLNVTSTATATTSVDTIFINAVDPTVNVNLPAVTSDGQTYLIKRIDQTGNSVYILPNGSDTIGGSSTQAISNGQIIQLVSTINNSNWEYTSNISL</sequence>
<gene>
    <name evidence="1" type="ORF">Edafosvirus39_2</name>
</gene>
<protein>
    <submittedName>
        <fullName evidence="1">Uncharacterized protein</fullName>
    </submittedName>
</protein>
<reference evidence="1" key="1">
    <citation type="submission" date="2018-10" db="EMBL/GenBank/DDBJ databases">
        <title>Hidden diversity of soil giant viruses.</title>
        <authorList>
            <person name="Schulz F."/>
            <person name="Alteio L."/>
            <person name="Goudeau D."/>
            <person name="Ryan E.M."/>
            <person name="Malmstrom R.R."/>
            <person name="Blanchard J."/>
            <person name="Woyke T."/>
        </authorList>
    </citation>
    <scope>NUCLEOTIDE SEQUENCE</scope>
    <source>
        <strain evidence="1">EDV1</strain>
    </source>
</reference>
<evidence type="ECO:0000313" key="1">
    <source>
        <dbReference type="EMBL" id="AYV78849.1"/>
    </source>
</evidence>
<proteinExistence type="predicted"/>
<name>A0A3G4ZZS1_9VIRU</name>